<proteinExistence type="predicted"/>
<name>A0A8J3X2A8_9ACTN</name>
<protein>
    <submittedName>
        <fullName evidence="1">Uncharacterized protein</fullName>
    </submittedName>
</protein>
<reference evidence="1" key="1">
    <citation type="submission" date="2021-01" db="EMBL/GenBank/DDBJ databases">
        <title>Whole genome shotgun sequence of Planosporangium mesophilum NBRC 109066.</title>
        <authorList>
            <person name="Komaki H."/>
            <person name="Tamura T."/>
        </authorList>
    </citation>
    <scope>NUCLEOTIDE SEQUENCE</scope>
    <source>
        <strain evidence="1">NBRC 109066</strain>
    </source>
</reference>
<evidence type="ECO:0000313" key="1">
    <source>
        <dbReference type="EMBL" id="GII24711.1"/>
    </source>
</evidence>
<keyword evidence="2" id="KW-1185">Reference proteome</keyword>
<dbReference type="Proteomes" id="UP000599074">
    <property type="component" value="Unassembled WGS sequence"/>
</dbReference>
<gene>
    <name evidence="1" type="ORF">Pme01_43080</name>
</gene>
<organism evidence="1 2">
    <name type="scientific">Planosporangium mesophilum</name>
    <dbReference type="NCBI Taxonomy" id="689768"/>
    <lineage>
        <taxon>Bacteria</taxon>
        <taxon>Bacillati</taxon>
        <taxon>Actinomycetota</taxon>
        <taxon>Actinomycetes</taxon>
        <taxon>Micromonosporales</taxon>
        <taxon>Micromonosporaceae</taxon>
        <taxon>Planosporangium</taxon>
    </lineage>
</organism>
<sequence length="101" mass="10527">MYTVPPAASIAAAVSPIVPSSGDWPGLTVRAATATAAPSAANLRATSAPMPRLAPVTTATFPASGFIDASPPRYQNRIPSMRRAEGLTAMDAVSILFRRRF</sequence>
<comment type="caution">
    <text evidence="1">The sequence shown here is derived from an EMBL/GenBank/DDBJ whole genome shotgun (WGS) entry which is preliminary data.</text>
</comment>
<evidence type="ECO:0000313" key="2">
    <source>
        <dbReference type="Proteomes" id="UP000599074"/>
    </source>
</evidence>
<accession>A0A8J3X2A8</accession>
<dbReference type="AlphaFoldDB" id="A0A8J3X2A8"/>
<dbReference type="EMBL" id="BOON01000040">
    <property type="protein sequence ID" value="GII24711.1"/>
    <property type="molecule type" value="Genomic_DNA"/>
</dbReference>